<dbReference type="Gene3D" id="1.10.1200.10">
    <property type="entry name" value="ACP-like"/>
    <property type="match status" value="1"/>
</dbReference>
<dbReference type="SMART" id="SM00823">
    <property type="entry name" value="PKS_PP"/>
    <property type="match status" value="1"/>
</dbReference>
<dbReference type="SUPFAM" id="SSF47336">
    <property type="entry name" value="ACP-like"/>
    <property type="match status" value="1"/>
</dbReference>
<proteinExistence type="predicted"/>
<evidence type="ECO:0000256" key="5">
    <source>
        <dbReference type="SAM" id="MobiDB-lite"/>
    </source>
</evidence>
<dbReference type="PROSITE" id="PS50075">
    <property type="entry name" value="CARRIER"/>
    <property type="match status" value="1"/>
</dbReference>
<accession>A0A2P8CCF8</accession>
<evidence type="ECO:0000256" key="4">
    <source>
        <dbReference type="ARBA" id="ARBA00023315"/>
    </source>
</evidence>
<dbReference type="InterPro" id="IPR032821">
    <property type="entry name" value="PKS_assoc"/>
</dbReference>
<feature type="domain" description="Ketosynthase family 3 (KS3)" evidence="7">
    <location>
        <begin position="1033"/>
        <end position="1458"/>
    </location>
</feature>
<evidence type="ECO:0000256" key="2">
    <source>
        <dbReference type="ARBA" id="ARBA00022553"/>
    </source>
</evidence>
<dbReference type="InterPro" id="IPR036736">
    <property type="entry name" value="ACP-like_sf"/>
</dbReference>
<dbReference type="Gene3D" id="3.40.47.10">
    <property type="match status" value="2"/>
</dbReference>
<reference evidence="8 9" key="1">
    <citation type="submission" date="2018-03" db="EMBL/GenBank/DDBJ databases">
        <title>Genomic Encyclopedia of Archaeal and Bacterial Type Strains, Phase II (KMG-II): from individual species to whole genera.</title>
        <authorList>
            <person name="Goeker M."/>
        </authorList>
    </citation>
    <scope>NUCLEOTIDE SEQUENCE [LARGE SCALE GENOMIC DNA]</scope>
    <source>
        <strain evidence="8 9">DSM 45312</strain>
    </source>
</reference>
<dbReference type="InterPro" id="IPR018201">
    <property type="entry name" value="Ketoacyl_synth_AS"/>
</dbReference>
<dbReference type="GO" id="GO:0004312">
    <property type="term" value="F:fatty acid synthase activity"/>
    <property type="evidence" value="ECO:0007669"/>
    <property type="project" value="TreeGrafter"/>
</dbReference>
<evidence type="ECO:0000259" key="7">
    <source>
        <dbReference type="PROSITE" id="PS52004"/>
    </source>
</evidence>
<dbReference type="InterPro" id="IPR016036">
    <property type="entry name" value="Malonyl_transacylase_ACP-bd"/>
</dbReference>
<dbReference type="PANTHER" id="PTHR43775">
    <property type="entry name" value="FATTY ACID SYNTHASE"/>
    <property type="match status" value="1"/>
</dbReference>
<dbReference type="InterPro" id="IPR006162">
    <property type="entry name" value="Ppantetheine_attach_site"/>
</dbReference>
<keyword evidence="2" id="KW-0597">Phosphoprotein</keyword>
<dbReference type="Gene3D" id="3.30.70.3290">
    <property type="match status" value="1"/>
</dbReference>
<dbReference type="InterPro" id="IPR050091">
    <property type="entry name" value="PKS_NRPS_Biosynth_Enz"/>
</dbReference>
<dbReference type="Pfam" id="PF02801">
    <property type="entry name" value="Ketoacyl-synt_C"/>
    <property type="match status" value="2"/>
</dbReference>
<evidence type="ECO:0000256" key="3">
    <source>
        <dbReference type="ARBA" id="ARBA00022679"/>
    </source>
</evidence>
<feature type="region of interest" description="Disordered" evidence="5">
    <location>
        <begin position="894"/>
        <end position="921"/>
    </location>
</feature>
<dbReference type="PROSITE" id="PS00012">
    <property type="entry name" value="PHOSPHOPANTETHEINE"/>
    <property type="match status" value="1"/>
</dbReference>
<dbReference type="InterPro" id="IPR014030">
    <property type="entry name" value="Ketoacyl_synth_N"/>
</dbReference>
<dbReference type="Pfam" id="PF00698">
    <property type="entry name" value="Acyl_transf_1"/>
    <property type="match status" value="2"/>
</dbReference>
<dbReference type="InterPro" id="IPR016035">
    <property type="entry name" value="Acyl_Trfase/lysoPLipase"/>
</dbReference>
<evidence type="ECO:0000256" key="1">
    <source>
        <dbReference type="ARBA" id="ARBA00022450"/>
    </source>
</evidence>
<feature type="non-terminal residue" evidence="8">
    <location>
        <position position="1599"/>
    </location>
</feature>
<feature type="domain" description="Ketosynthase family 3 (KS3)" evidence="7">
    <location>
        <begin position="18"/>
        <end position="436"/>
    </location>
</feature>
<dbReference type="CDD" id="cd00833">
    <property type="entry name" value="PKS"/>
    <property type="match status" value="2"/>
</dbReference>
<dbReference type="SMART" id="SM00825">
    <property type="entry name" value="PKS_KS"/>
    <property type="match status" value="2"/>
</dbReference>
<dbReference type="Proteomes" id="UP000240542">
    <property type="component" value="Unassembled WGS sequence"/>
</dbReference>
<dbReference type="EMBL" id="PYGA01000042">
    <property type="protein sequence ID" value="PSK82609.1"/>
    <property type="molecule type" value="Genomic_DNA"/>
</dbReference>
<feature type="domain" description="Carrier" evidence="6">
    <location>
        <begin position="938"/>
        <end position="1013"/>
    </location>
</feature>
<dbReference type="GO" id="GO:0004315">
    <property type="term" value="F:3-oxoacyl-[acyl-carrier-protein] synthase activity"/>
    <property type="evidence" value="ECO:0007669"/>
    <property type="project" value="InterPro"/>
</dbReference>
<dbReference type="InterPro" id="IPR014043">
    <property type="entry name" value="Acyl_transferase_dom"/>
</dbReference>
<dbReference type="FunFam" id="3.40.366.10:FF:000002">
    <property type="entry name" value="Probable polyketide synthase 2"/>
    <property type="match status" value="1"/>
</dbReference>
<dbReference type="GO" id="GO:0006633">
    <property type="term" value="P:fatty acid biosynthetic process"/>
    <property type="evidence" value="ECO:0007669"/>
    <property type="project" value="InterPro"/>
</dbReference>
<comment type="caution">
    <text evidence="8">The sequence shown here is derived from an EMBL/GenBank/DDBJ whole genome shotgun (WGS) entry which is preliminary data.</text>
</comment>
<keyword evidence="9" id="KW-1185">Reference proteome</keyword>
<dbReference type="Gene3D" id="3.40.366.10">
    <property type="entry name" value="Malonyl-Coenzyme A Acyl Carrier Protein, domain 2"/>
    <property type="match status" value="2"/>
</dbReference>
<organism evidence="8 9">
    <name type="scientific">Murinocardiopsis flavida</name>
    <dbReference type="NCBI Taxonomy" id="645275"/>
    <lineage>
        <taxon>Bacteria</taxon>
        <taxon>Bacillati</taxon>
        <taxon>Actinomycetota</taxon>
        <taxon>Actinomycetes</taxon>
        <taxon>Streptosporangiales</taxon>
        <taxon>Nocardiopsidaceae</taxon>
        <taxon>Murinocardiopsis</taxon>
    </lineage>
</organism>
<dbReference type="PANTHER" id="PTHR43775:SF51">
    <property type="entry name" value="INACTIVE PHENOLPHTHIOCEROL SYNTHESIS POLYKETIDE SYNTHASE TYPE I PKS1-RELATED"/>
    <property type="match status" value="1"/>
</dbReference>
<dbReference type="PROSITE" id="PS52004">
    <property type="entry name" value="KS3_2"/>
    <property type="match status" value="2"/>
</dbReference>
<dbReference type="InterPro" id="IPR020806">
    <property type="entry name" value="PKS_PP-bd"/>
</dbReference>
<evidence type="ECO:0000313" key="8">
    <source>
        <dbReference type="EMBL" id="PSK82609.1"/>
    </source>
</evidence>
<evidence type="ECO:0000259" key="6">
    <source>
        <dbReference type="PROSITE" id="PS50075"/>
    </source>
</evidence>
<dbReference type="PROSITE" id="PS00606">
    <property type="entry name" value="KS3_1"/>
    <property type="match status" value="1"/>
</dbReference>
<keyword evidence="4" id="KW-0012">Acyltransferase</keyword>
<dbReference type="InterPro" id="IPR020841">
    <property type="entry name" value="PKS_Beta-ketoAc_synthase_dom"/>
</dbReference>
<dbReference type="SMART" id="SM00827">
    <property type="entry name" value="PKS_AT"/>
    <property type="match status" value="1"/>
</dbReference>
<protein>
    <submittedName>
        <fullName evidence="8">Acyl transferase domain-containing protein</fullName>
    </submittedName>
</protein>
<dbReference type="SMART" id="SM01294">
    <property type="entry name" value="PKS_PP_betabranch"/>
    <property type="match status" value="1"/>
</dbReference>
<dbReference type="Pfam" id="PF00109">
    <property type="entry name" value="ketoacyl-synt"/>
    <property type="match status" value="2"/>
</dbReference>
<dbReference type="InterPro" id="IPR009081">
    <property type="entry name" value="PP-bd_ACP"/>
</dbReference>
<keyword evidence="1" id="KW-0596">Phosphopantetheine</keyword>
<dbReference type="FunFam" id="3.40.47.10:FF:000019">
    <property type="entry name" value="Polyketide synthase type I"/>
    <property type="match status" value="2"/>
</dbReference>
<gene>
    <name evidence="8" type="ORF">CLV63_14222</name>
</gene>
<keyword evidence="3 8" id="KW-0808">Transferase</keyword>
<dbReference type="SUPFAM" id="SSF52151">
    <property type="entry name" value="FabD/lysophospholipase-like"/>
    <property type="match status" value="2"/>
</dbReference>
<dbReference type="SUPFAM" id="SSF53901">
    <property type="entry name" value="Thiolase-like"/>
    <property type="match status" value="2"/>
</dbReference>
<dbReference type="Pfam" id="PF00550">
    <property type="entry name" value="PP-binding"/>
    <property type="match status" value="1"/>
</dbReference>
<evidence type="ECO:0000313" key="9">
    <source>
        <dbReference type="Proteomes" id="UP000240542"/>
    </source>
</evidence>
<dbReference type="SUPFAM" id="SSF55048">
    <property type="entry name" value="Probable ACP-binding domain of malonyl-CoA ACP transacylase"/>
    <property type="match status" value="1"/>
</dbReference>
<dbReference type="Pfam" id="PF16197">
    <property type="entry name" value="KAsynt_C_assoc"/>
    <property type="match status" value="2"/>
</dbReference>
<dbReference type="GO" id="GO:0031177">
    <property type="term" value="F:phosphopantetheine binding"/>
    <property type="evidence" value="ECO:0007669"/>
    <property type="project" value="InterPro"/>
</dbReference>
<sequence length="1599" mass="166619">MQGPAPGPHLGTEVPAYDDGVAVIGLSCRLPMAAGPDAFWRLLRDGGDAVSEAPAERWPAARPDRPGYPRHGGFLDSVDRFDPEFFGISPREAAAMDPRQRLMLELSWEAIEDAGILPERLASTSTGVFVGAIGDDYATLLRRRGSAAMTRHTLTGLQPGLIANRVSYALGLHGPSMTIDSAQASALVAVHTACRSLREGESTVALAGGVNLILAPESTEGTAMFGGLSDDGRCYTFDARANGYVRGEGGGFVLLKPLARAVADGDDIYCVIRGSAVNNDGATNGLTVPSPRYQEEVVRRACDQSGVRPGDIQYVELHGTGTRVGDPVEAAALGAALGGARPAGSPLLVGSVKTNIGHLEGASGIAGLIKTALSIRNRVLPPSLNYENPNPAIPMAELNLRVHTEPGPWPAPGRPPLAGVSSFGMGGTNCHVVVSAPPEAAAPEPEPQRPLPSVLPLPVSGRTADALRAQAGLLRRHLADNPGLDTADLAFSGATTRTAHAHRAVIVAADRADLLAGLDAVADGSTAANALRGVAGAAPPGTAALFTGQGSQRVGMGDELARSSPAFARALDDVCAHLDPHLDRPLREVMSGDSAALDRTVFTQPALFAFEVALFRLFEEWGFAPDYVAGHSLGELSAAHVAGVLSLADAAAVVTARGRLMEALPASGAMMSVPLGEADVRAAMAGMAGRADIAALNGPESTVVSGDADAIAELDAAFSRRGAGTRRLRVTTAFHSPHVDAMLDEFRSVVEQVDLHPPRIPIISNVTGRQATDEVSTPEYWVRHARQPVRFADGIASLRALGASVFVELGPDNVLTAMAAACPGGSGDHIATALRRSTETEGAVTALGRLHAAGTAVDWASFYAGMGRRRVPLPGYPFQRRRYWLDDLAPPAESAAEAPVDPGPASTARPPGGVPGGGPASAQLAAHLAGLSYSEQERVVLDLVRTHTAEVLGHPSAGEVAADRPFTDLGVDSLGSAELRDRLHGPTGLRLPSALTYDHPTPAALARSILTEVLGTDGAEAAGSVPARGPDADDPVAIVGIGCRYPGGVASPDDLWTLLTAETDAIGEFPTDRGWDLGALAGDGERAGTSYVHQGGFLHGAGSFDAEFFGISPREALAMDPQQRLLLETSWEAVEHARIDPTTLRGTPTGVFVGAMAQEYGPELHRYPAELAGFALTGASPSVLSGRVSYVLGLEGPAVTIDTACSSSLVSLHLAARALRSGECTLALAGGATVMTAPGMFTEFSRQQGLAPDGRIKPFAAAADGTAWAEGAGMLVLERLSDARRNGHRILALLRGSAVNQDGASNGLTAPNGPSQQRVIRDALADARLDPAHVDAVEAHGTGTRLGDPIEAHALLATYGHNRPADRPLRLGSLKSNIGHTQAAAGVGGVIKMVMALRHAALPKTLHIDHPTPHIDWTTGALTLTTRTTPWPRTDHPRTAAVSSFGISGTNAHLILQQPPTPDPEPGEHAETDTATAVFGAPVSFALSARTTPALRAQARRLHDHVTTHYQVAPTDIAYSLATTRTHFDHRAVITAPDRTTLLDRLSALAHSRQPTARTPAEAPRPVFVFPGQGSQWQGMALELLDTTPAFADHMRQCE</sequence>
<dbReference type="InterPro" id="IPR001227">
    <property type="entry name" value="Ac_transferase_dom_sf"/>
</dbReference>
<dbReference type="InterPro" id="IPR016039">
    <property type="entry name" value="Thiolase-like"/>
</dbReference>
<name>A0A2P8CCF8_9ACTN</name>
<dbReference type="InterPro" id="IPR014031">
    <property type="entry name" value="Ketoacyl_synth_C"/>
</dbReference>